<accession>A0A6V8NC93</accession>
<comment type="caution">
    <text evidence="1">The sequence shown here is derived from an EMBL/GenBank/DDBJ whole genome shotgun (WGS) entry which is preliminary data.</text>
</comment>
<dbReference type="Proteomes" id="UP000587586">
    <property type="component" value="Unassembled WGS sequence"/>
</dbReference>
<evidence type="ECO:0000313" key="1">
    <source>
        <dbReference type="EMBL" id="GFO69494.1"/>
    </source>
</evidence>
<proteinExistence type="predicted"/>
<dbReference type="AlphaFoldDB" id="A0A6V8NC93"/>
<protein>
    <submittedName>
        <fullName evidence="1">Uncharacterized protein</fullName>
    </submittedName>
</protein>
<dbReference type="EMBL" id="BLXZ01000006">
    <property type="protein sequence ID" value="GFO69494.1"/>
    <property type="molecule type" value="Genomic_DNA"/>
</dbReference>
<gene>
    <name evidence="1" type="ORF">GMLC_30730</name>
</gene>
<name>A0A6V8NC93_9BACT</name>
<reference evidence="2" key="1">
    <citation type="submission" date="2020-06" db="EMBL/GenBank/DDBJ databases">
        <title>Draft genomic sequecing of Geomonas sp. Red745.</title>
        <authorList>
            <person name="Itoh H."/>
            <person name="Xu Z.X."/>
            <person name="Ushijima N."/>
            <person name="Masuda Y."/>
            <person name="Shiratori Y."/>
            <person name="Senoo K."/>
        </authorList>
    </citation>
    <scope>NUCLEOTIDE SEQUENCE [LARGE SCALE GENOMIC DNA]</scope>
    <source>
        <strain evidence="2">Red745</strain>
    </source>
</reference>
<keyword evidence="2" id="KW-1185">Reference proteome</keyword>
<organism evidence="1 2">
    <name type="scientific">Geomonas limicola</name>
    <dbReference type="NCBI Taxonomy" id="2740186"/>
    <lineage>
        <taxon>Bacteria</taxon>
        <taxon>Pseudomonadati</taxon>
        <taxon>Thermodesulfobacteriota</taxon>
        <taxon>Desulfuromonadia</taxon>
        <taxon>Geobacterales</taxon>
        <taxon>Geobacteraceae</taxon>
        <taxon>Geomonas</taxon>
    </lineage>
</organism>
<sequence>MPRDQDKQTRERGDQAFSPWQLANRLHFNLNKVPTELFDACILDFARVFCGARTEFGPGETVNYLNQVAVSLKYLAISLSELSLSLSELSLSLSKLSLSLSKLSLSLTMGILA</sequence>
<evidence type="ECO:0000313" key="2">
    <source>
        <dbReference type="Proteomes" id="UP000587586"/>
    </source>
</evidence>